<comment type="cofactor">
    <cofactor evidence="7">
        <name>Mg(2+)</name>
        <dbReference type="ChEBI" id="CHEBI:18420"/>
    </cofactor>
</comment>
<feature type="domain" description="Mur ligase C-terminal" evidence="12">
    <location>
        <begin position="349"/>
        <end position="467"/>
    </location>
</feature>
<feature type="binding site" evidence="7">
    <location>
        <position position="24"/>
    </location>
    <ligand>
        <name>UDP-N-acetyl-alpha-D-muramoyl-L-alanyl-D-glutamate</name>
        <dbReference type="ChEBI" id="CHEBI:83900"/>
    </ligand>
</feature>
<proteinExistence type="inferred from homology"/>
<dbReference type="GO" id="GO:0008766">
    <property type="term" value="F:UDP-N-acetylmuramoylalanyl-D-glutamyl-2,6-diaminopimelate-D-alanyl-D-alanine ligase activity"/>
    <property type="evidence" value="ECO:0007669"/>
    <property type="project" value="RHEA"/>
</dbReference>
<feature type="binding site" evidence="7">
    <location>
        <position position="180"/>
    </location>
    <ligand>
        <name>UDP-N-acetyl-alpha-D-muramoyl-L-alanyl-D-glutamate</name>
        <dbReference type="ChEBI" id="CHEBI:83900"/>
    </ligand>
</feature>
<feature type="binding site" evidence="7">
    <location>
        <begin position="110"/>
        <end position="116"/>
    </location>
    <ligand>
        <name>ATP</name>
        <dbReference type="ChEBI" id="CHEBI:30616"/>
    </ligand>
</feature>
<dbReference type="EC" id="6.3.2.13" evidence="7"/>
<sequence length="933" mass="97856">MMPQEIVSWLNRHVARTAHLGLDSRQLHAGDVFFACPGLTSDGRLFVQQAVEQGAAAIVLQAGGAAAAQPAMATAIPVLEVDGLSEKLGLIAHLWYGEPSLALTIVAVTGTNGKTTCVQWIAAALNAEQVPCGTIGTLGVSLPDGSRLGGALTTPDVLTMHRSLAAMRDAGATVVALEASSIGIAQGRLDHVHIEIAAFTNLTRDHLDYHGTLQNYKLAKFALFDMPGLRAAVINADDPAGRDLLAAASLLHPLAYSLGGYKAAAIQAHDIQASAYGLVFNLATQDGTAQLLTRLLGEHNISNLLLVCGVLQELGWELPRIARVLATLNCVEGRLQIVEAPGGAAAAAATALVVVDYAHTPDALERALLALRGVAAARAGRLICVFGCGGGRDSGKRPIMGRIAATLADSVVLANDNPRMEDPQAIAGQIASGMPRAPRIELDRALAIMSAIWTAHASDVVLLAGKGHETYQETNGARLPFDDREWARFALSWRRGLTLSTDSRNIQAGQLFVAIKGDTFDGHAYLAQVQEAGASGAIVAQRDESLSLPQFALGDTRQALIRISTAWRRLFVLPLIGVTGSNGKTTTKEMIASILRAWLGADVSLATQGNLNNDIGVPLTILRLNDQHRAAVVELGMNHPGEIALLADIAQPTVALVNNAQREHQEFMHTVAAVAAENGAVIASLPADGVAVFPGDDEYAALWRGLAGRRKVMDFGLAPAFAVHAEQIHAEPTRTLCQLHTPAGSASLVLSTPGLHNLRNALAAAACACAAGASLAAIVQGLEAFNPVSGRMQPRQLADGYQLIDDTYNANPDSVRAAIDVLAQLAGRKILVLGDMGEVGADSHAMHAEVGAYAQERGVDVLLTFGPASAHAASAFGPGAQAFDAIDALTGYLVTLVPAHILVKGSRSMRMERVVRALETELINKEKGARHAT</sequence>
<feature type="binding site" evidence="7">
    <location>
        <position position="469"/>
    </location>
    <ligand>
        <name>meso-2,6-diaminopimelate</name>
        <dbReference type="ChEBI" id="CHEBI:57791"/>
    </ligand>
</feature>
<dbReference type="GO" id="GO:0009252">
    <property type="term" value="P:peptidoglycan biosynthetic process"/>
    <property type="evidence" value="ECO:0007669"/>
    <property type="project" value="UniProtKB-UniRule"/>
</dbReference>
<dbReference type="HAMAP" id="MF_02019">
    <property type="entry name" value="MurF"/>
    <property type="match status" value="1"/>
</dbReference>
<feature type="short sequence motif" description="Meso-diaminopimelate recognition motif" evidence="7">
    <location>
        <begin position="416"/>
        <end position="419"/>
    </location>
</feature>
<dbReference type="InterPro" id="IPR035911">
    <property type="entry name" value="MurE/MurF_N"/>
</dbReference>
<keyword evidence="7" id="KW-0460">Magnesium</keyword>
<comment type="similarity">
    <text evidence="8">Belongs to the MurCDEF family. MurF subfamily.</text>
</comment>
<feature type="domain" description="Mur ligase central" evidence="13">
    <location>
        <begin position="578"/>
        <end position="768"/>
    </location>
</feature>
<keyword evidence="8 14" id="KW-0436">Ligase</keyword>
<evidence type="ECO:0000256" key="8">
    <source>
        <dbReference type="HAMAP-Rule" id="MF_02019"/>
    </source>
</evidence>
<dbReference type="InterPro" id="IPR004101">
    <property type="entry name" value="Mur_ligase_C"/>
</dbReference>
<dbReference type="RefSeq" id="WP_073110120.1">
    <property type="nucleotide sequence ID" value="NZ_FQXE01000026.1"/>
</dbReference>
<dbReference type="GO" id="GO:0047480">
    <property type="term" value="F:UDP-N-acetylmuramoyl-tripeptide-D-alanyl-D-alanine ligase activity"/>
    <property type="evidence" value="ECO:0007669"/>
    <property type="project" value="UniProtKB-UniRule"/>
</dbReference>
<keyword evidence="8" id="KW-0963">Cytoplasm</keyword>
<dbReference type="AlphaFoldDB" id="A0A1M6BHI5"/>
<dbReference type="UniPathway" id="UPA00219"/>
<evidence type="ECO:0000259" key="11">
    <source>
        <dbReference type="Pfam" id="PF01225"/>
    </source>
</evidence>
<feature type="modified residue" description="N6-carboxylysine" evidence="7">
    <location>
        <position position="220"/>
    </location>
</feature>
<keyword evidence="3 8" id="KW-0133">Cell shape</keyword>
<evidence type="ECO:0000256" key="4">
    <source>
        <dbReference type="ARBA" id="ARBA00022984"/>
    </source>
</evidence>
<dbReference type="SUPFAM" id="SSF53623">
    <property type="entry name" value="MurD-like peptide ligases, catalytic domain"/>
    <property type="match status" value="2"/>
</dbReference>
<dbReference type="GO" id="GO:0005524">
    <property type="term" value="F:ATP binding"/>
    <property type="evidence" value="ECO:0007669"/>
    <property type="project" value="UniProtKB-UniRule"/>
</dbReference>
<feature type="binding site" evidence="7">
    <location>
        <begin position="416"/>
        <end position="419"/>
    </location>
    <ligand>
        <name>meso-2,6-diaminopimelate</name>
        <dbReference type="ChEBI" id="CHEBI:57791"/>
    </ligand>
</feature>
<name>A0A1M6BHI5_9BURK</name>
<dbReference type="Pfam" id="PF02875">
    <property type="entry name" value="Mur_ligase_C"/>
    <property type="match status" value="2"/>
</dbReference>
<dbReference type="InterPro" id="IPR005761">
    <property type="entry name" value="UDP-N-AcMur-Glu-dNH2Pim_ligase"/>
</dbReference>
<keyword evidence="6 8" id="KW-0961">Cell wall biogenesis/degradation</keyword>
<dbReference type="Pfam" id="PF01225">
    <property type="entry name" value="Mur_ligase"/>
    <property type="match status" value="2"/>
</dbReference>
<comment type="pathway">
    <text evidence="8 9">Cell wall biogenesis; peptidoglycan biosynthesis.</text>
</comment>
<dbReference type="Gene3D" id="3.40.1190.10">
    <property type="entry name" value="Mur-like, catalytic domain"/>
    <property type="match status" value="2"/>
</dbReference>
<keyword evidence="8" id="KW-0547">Nucleotide-binding</keyword>
<feature type="binding site" evidence="8">
    <location>
        <begin position="580"/>
        <end position="586"/>
    </location>
    <ligand>
        <name>ATP</name>
        <dbReference type="ChEBI" id="CHEBI:30616"/>
    </ligand>
</feature>
<keyword evidence="4 8" id="KW-0573">Peptidoglycan synthesis</keyword>
<dbReference type="InterPro" id="IPR036565">
    <property type="entry name" value="Mur-like_cat_sf"/>
</dbReference>
<evidence type="ECO:0000256" key="1">
    <source>
        <dbReference type="ARBA" id="ARBA00005898"/>
    </source>
</evidence>
<dbReference type="NCBIfam" id="NF001126">
    <property type="entry name" value="PRK00139.1-4"/>
    <property type="match status" value="1"/>
</dbReference>
<dbReference type="Pfam" id="PF08245">
    <property type="entry name" value="Mur_ligase_M"/>
    <property type="match status" value="2"/>
</dbReference>
<evidence type="ECO:0000313" key="15">
    <source>
        <dbReference type="Proteomes" id="UP000184226"/>
    </source>
</evidence>
<evidence type="ECO:0000256" key="10">
    <source>
        <dbReference type="RuleBase" id="RU004136"/>
    </source>
</evidence>
<evidence type="ECO:0000256" key="5">
    <source>
        <dbReference type="ARBA" id="ARBA00023306"/>
    </source>
</evidence>
<comment type="caution">
    <text evidence="7">Lacks conserved residue(s) required for the propagation of feature annotation.</text>
</comment>
<comment type="catalytic activity">
    <reaction evidence="7">
        <text>UDP-N-acetyl-alpha-D-muramoyl-L-alanyl-D-glutamate + meso-2,6-diaminopimelate + ATP = UDP-N-acetyl-alpha-D-muramoyl-L-alanyl-gamma-D-glutamyl-meso-2,6-diaminopimelate + ADP + phosphate + H(+)</text>
        <dbReference type="Rhea" id="RHEA:23676"/>
        <dbReference type="ChEBI" id="CHEBI:15378"/>
        <dbReference type="ChEBI" id="CHEBI:30616"/>
        <dbReference type="ChEBI" id="CHEBI:43474"/>
        <dbReference type="ChEBI" id="CHEBI:57791"/>
        <dbReference type="ChEBI" id="CHEBI:83900"/>
        <dbReference type="ChEBI" id="CHEBI:83905"/>
        <dbReference type="ChEBI" id="CHEBI:456216"/>
        <dbReference type="EC" id="6.3.2.13"/>
    </reaction>
</comment>
<comment type="function">
    <text evidence="7">Catalyzes the addition of meso-diaminopimelic acid to the nucleotide precursor UDP-N-acetylmuramoyl-L-alanyl-D-glutamate (UMAG) in the biosynthesis of bacterial cell-wall peptidoglycan.</text>
</comment>
<dbReference type="InterPro" id="IPR036615">
    <property type="entry name" value="Mur_ligase_C_dom_sf"/>
</dbReference>
<dbReference type="InterPro" id="IPR005863">
    <property type="entry name" value="UDP-N-AcMur_synth"/>
</dbReference>
<evidence type="ECO:0000256" key="7">
    <source>
        <dbReference type="HAMAP-Rule" id="MF_00208"/>
    </source>
</evidence>
<dbReference type="InterPro" id="IPR013221">
    <property type="entry name" value="Mur_ligase_cen"/>
</dbReference>
<evidence type="ECO:0000256" key="6">
    <source>
        <dbReference type="ARBA" id="ARBA00023316"/>
    </source>
</evidence>
<dbReference type="PANTHER" id="PTHR23135:SF4">
    <property type="entry name" value="UDP-N-ACETYLMURAMOYL-L-ALANYL-D-GLUTAMATE--2,6-DIAMINOPIMELATE LIGASE MURE HOMOLOG, CHLOROPLASTIC"/>
    <property type="match status" value="1"/>
</dbReference>
<accession>A0A1M6BHI5</accession>
<comment type="similarity">
    <text evidence="1 7">Belongs to the MurCDEF family. MurE subfamily.</text>
</comment>
<feature type="binding site" evidence="7">
    <location>
        <position position="186"/>
    </location>
    <ligand>
        <name>UDP-N-acetyl-alpha-D-muramoyl-L-alanyl-D-glutamate</name>
        <dbReference type="ChEBI" id="CHEBI:83900"/>
    </ligand>
</feature>
<keyword evidence="8" id="KW-0067">ATP-binding</keyword>
<dbReference type="EC" id="6.3.2.10" evidence="8"/>
<organism evidence="14 15">
    <name type="scientific">Pollutimonas bauzanensis</name>
    <dbReference type="NCBI Taxonomy" id="658167"/>
    <lineage>
        <taxon>Bacteria</taxon>
        <taxon>Pseudomonadati</taxon>
        <taxon>Pseudomonadota</taxon>
        <taxon>Betaproteobacteria</taxon>
        <taxon>Burkholderiales</taxon>
        <taxon>Alcaligenaceae</taxon>
        <taxon>Pollutimonas</taxon>
    </lineage>
</organism>
<feature type="domain" description="Mur ligase N-terminal catalytic" evidence="11">
    <location>
        <begin position="499"/>
        <end position="541"/>
    </location>
</feature>
<dbReference type="EMBL" id="FQXE01000026">
    <property type="protein sequence ID" value="SHI47933.1"/>
    <property type="molecule type" value="Genomic_DNA"/>
</dbReference>
<dbReference type="GO" id="GO:0051301">
    <property type="term" value="P:cell division"/>
    <property type="evidence" value="ECO:0007669"/>
    <property type="project" value="UniProtKB-KW"/>
</dbReference>
<dbReference type="NCBIfam" id="NF008896">
    <property type="entry name" value="PRK11929.1"/>
    <property type="match status" value="1"/>
</dbReference>
<feature type="binding site" evidence="7">
    <location>
        <position position="392"/>
    </location>
    <ligand>
        <name>meso-2,6-diaminopimelate</name>
        <dbReference type="ChEBI" id="CHEBI:57791"/>
    </ligand>
</feature>
<dbReference type="PANTHER" id="PTHR23135">
    <property type="entry name" value="MUR LIGASE FAMILY MEMBER"/>
    <property type="match status" value="1"/>
</dbReference>
<dbReference type="GO" id="GO:0008360">
    <property type="term" value="P:regulation of cell shape"/>
    <property type="evidence" value="ECO:0007669"/>
    <property type="project" value="UniProtKB-KW"/>
</dbReference>
<dbReference type="GO" id="GO:0071555">
    <property type="term" value="P:cell wall organization"/>
    <property type="evidence" value="ECO:0007669"/>
    <property type="project" value="UniProtKB-KW"/>
</dbReference>
<dbReference type="Gene3D" id="3.40.1390.10">
    <property type="entry name" value="MurE/MurF, N-terminal domain"/>
    <property type="match status" value="2"/>
</dbReference>
<dbReference type="GO" id="GO:0008765">
    <property type="term" value="F:UDP-N-acetylmuramoylalanyl-D-glutamate-2,6-diaminopimelate ligase activity"/>
    <property type="evidence" value="ECO:0007669"/>
    <property type="project" value="UniProtKB-UniRule"/>
</dbReference>
<dbReference type="Proteomes" id="UP000184226">
    <property type="component" value="Unassembled WGS sequence"/>
</dbReference>
<evidence type="ECO:0000256" key="2">
    <source>
        <dbReference type="ARBA" id="ARBA00022618"/>
    </source>
</evidence>
<dbReference type="SUPFAM" id="SSF53244">
    <property type="entry name" value="MurD-like peptide ligases, peptide-binding domain"/>
    <property type="match status" value="2"/>
</dbReference>
<comment type="catalytic activity">
    <reaction evidence="8 10">
        <text>D-alanyl-D-alanine + UDP-N-acetyl-alpha-D-muramoyl-L-alanyl-gamma-D-glutamyl-meso-2,6-diaminopimelate + ATP = UDP-N-acetyl-alpha-D-muramoyl-L-alanyl-gamma-D-glutamyl-meso-2,6-diaminopimeloyl-D-alanyl-D-alanine + ADP + phosphate + H(+)</text>
        <dbReference type="Rhea" id="RHEA:28374"/>
        <dbReference type="ChEBI" id="CHEBI:15378"/>
        <dbReference type="ChEBI" id="CHEBI:30616"/>
        <dbReference type="ChEBI" id="CHEBI:43474"/>
        <dbReference type="ChEBI" id="CHEBI:57822"/>
        <dbReference type="ChEBI" id="CHEBI:61386"/>
        <dbReference type="ChEBI" id="CHEBI:83905"/>
        <dbReference type="ChEBI" id="CHEBI:456216"/>
        <dbReference type="EC" id="6.3.2.10"/>
    </reaction>
</comment>
<dbReference type="NCBIfam" id="TIGR01085">
    <property type="entry name" value="murE"/>
    <property type="match status" value="1"/>
</dbReference>
<reference evidence="14 15" key="1">
    <citation type="submission" date="2016-11" db="EMBL/GenBank/DDBJ databases">
        <authorList>
            <person name="Jaros S."/>
            <person name="Januszkiewicz K."/>
            <person name="Wedrychowicz H."/>
        </authorList>
    </citation>
    <scope>NUCLEOTIDE SEQUENCE [LARGE SCALE GENOMIC DNA]</scope>
    <source>
        <strain evidence="14 15">CGMCC 1.10190</strain>
    </source>
</reference>
<evidence type="ECO:0000259" key="13">
    <source>
        <dbReference type="Pfam" id="PF08245"/>
    </source>
</evidence>
<comment type="subcellular location">
    <subcellularLocation>
        <location evidence="8 9">Cytoplasm</location>
    </subcellularLocation>
</comment>
<dbReference type="GO" id="GO:0005737">
    <property type="term" value="C:cytoplasm"/>
    <property type="evidence" value="ECO:0007669"/>
    <property type="project" value="UniProtKB-SubCell"/>
</dbReference>
<dbReference type="NCBIfam" id="TIGR01143">
    <property type="entry name" value="murF"/>
    <property type="match status" value="1"/>
</dbReference>
<keyword evidence="5 8" id="KW-0131">Cell cycle</keyword>
<comment type="function">
    <text evidence="8 10">Involved in cell wall formation. Catalyzes the final step in the synthesis of UDP-N-acetylmuramoyl-pentapeptide, the precursor of murein.</text>
</comment>
<protein>
    <recommendedName>
        <fullName evidence="7 8">Multifunctional fusion protein</fullName>
    </recommendedName>
    <domain>
        <recommendedName>
            <fullName evidence="7">UDP-N-acetylmuramoyl-L-alanyl-D-glutamate--2,6-diaminopimelate ligase</fullName>
            <ecNumber evidence="7">6.3.2.13</ecNumber>
        </recommendedName>
        <alternativeName>
            <fullName evidence="7">Meso-A2pm-adding enzyme</fullName>
        </alternativeName>
        <alternativeName>
            <fullName evidence="7">Meso-diaminopimelate-adding enzyme</fullName>
        </alternativeName>
        <alternativeName>
            <fullName evidence="7">UDP-MurNAc-L-Ala-D-Glu:meso-diaminopimelate ligase</fullName>
        </alternativeName>
        <alternativeName>
            <fullName evidence="7">UDP-MurNAc-tripeptide synthetase</fullName>
        </alternativeName>
        <alternativeName>
            <fullName evidence="7">UDP-N-acetylmuramyl-tripeptide synthetase</fullName>
        </alternativeName>
    </domain>
    <domain>
        <recommendedName>
            <fullName evidence="8">UDP-N-acetylmuramoyl-tripeptide--D-alanyl-D-alanine ligase</fullName>
            <ecNumber evidence="8">6.3.2.10</ecNumber>
        </recommendedName>
        <alternativeName>
            <fullName evidence="8">D-alanyl-D-alanine-adding enzyme</fullName>
        </alternativeName>
    </domain>
</protein>
<dbReference type="InterPro" id="IPR000713">
    <property type="entry name" value="Mur_ligase_N"/>
</dbReference>
<evidence type="ECO:0000256" key="3">
    <source>
        <dbReference type="ARBA" id="ARBA00022960"/>
    </source>
</evidence>
<feature type="domain" description="Mur ligase N-terminal catalytic" evidence="11">
    <location>
        <begin position="19"/>
        <end position="93"/>
    </location>
</feature>
<dbReference type="STRING" id="658167.SAMN04488135_12612"/>
<feature type="binding site" evidence="7">
    <location>
        <begin position="153"/>
        <end position="154"/>
    </location>
    <ligand>
        <name>UDP-N-acetyl-alpha-D-muramoyl-L-alanyl-D-glutamate</name>
        <dbReference type="ChEBI" id="CHEBI:83900"/>
    </ligand>
</feature>
<feature type="domain" description="Mur ligase central" evidence="13">
    <location>
        <begin position="108"/>
        <end position="310"/>
    </location>
</feature>
<feature type="binding site" evidence="7">
    <location>
        <position position="465"/>
    </location>
    <ligand>
        <name>meso-2,6-diaminopimelate</name>
        <dbReference type="ChEBI" id="CHEBI:57791"/>
    </ligand>
</feature>
<dbReference type="GO" id="GO:0000287">
    <property type="term" value="F:magnesium ion binding"/>
    <property type="evidence" value="ECO:0007669"/>
    <property type="project" value="UniProtKB-UniRule"/>
</dbReference>
<evidence type="ECO:0000313" key="14">
    <source>
        <dbReference type="EMBL" id="SHI47933.1"/>
    </source>
</evidence>
<evidence type="ECO:0000259" key="12">
    <source>
        <dbReference type="Pfam" id="PF02875"/>
    </source>
</evidence>
<evidence type="ECO:0000256" key="9">
    <source>
        <dbReference type="RuleBase" id="RU004135"/>
    </source>
</evidence>
<feature type="binding site" evidence="7">
    <location>
        <position position="188"/>
    </location>
    <ligand>
        <name>UDP-N-acetyl-alpha-D-muramoyl-L-alanyl-D-glutamate</name>
        <dbReference type="ChEBI" id="CHEBI:83900"/>
    </ligand>
</feature>
<feature type="domain" description="Mur ligase C-terminal" evidence="12">
    <location>
        <begin position="790"/>
        <end position="906"/>
    </location>
</feature>
<keyword evidence="15" id="KW-1185">Reference proteome</keyword>
<feature type="binding site" evidence="7">
    <location>
        <position position="22"/>
    </location>
    <ligand>
        <name>UDP-N-acetyl-alpha-D-muramoyl-L-alanyl-D-glutamate</name>
        <dbReference type="ChEBI" id="CHEBI:83900"/>
    </ligand>
</feature>
<dbReference type="OrthoDB" id="9800958at2"/>
<dbReference type="SUPFAM" id="SSF63418">
    <property type="entry name" value="MurE/MurF N-terminal domain"/>
    <property type="match status" value="2"/>
</dbReference>
<comment type="PTM">
    <text evidence="7">Carboxylation is probably crucial for Mg(2+) binding and, consequently, for the gamma-phosphate positioning of ATP.</text>
</comment>
<dbReference type="Gene3D" id="3.90.190.20">
    <property type="entry name" value="Mur ligase, C-terminal domain"/>
    <property type="match status" value="2"/>
</dbReference>
<gene>
    <name evidence="8" type="primary">murF</name>
    <name evidence="7" type="synonym">murE</name>
    <name evidence="14" type="ORF">SAMN04488135_12612</name>
</gene>
<keyword evidence="2 8" id="KW-0132">Cell division</keyword>
<dbReference type="HAMAP" id="MF_00208">
    <property type="entry name" value="MurE"/>
    <property type="match status" value="1"/>
</dbReference>